<accession>A0A1G9BFM3</accession>
<dbReference type="Gene3D" id="2.40.30.170">
    <property type="match status" value="1"/>
</dbReference>
<protein>
    <submittedName>
        <fullName evidence="3">HlyD family secretion protein</fullName>
    </submittedName>
</protein>
<dbReference type="Gene3D" id="2.40.420.20">
    <property type="match status" value="1"/>
</dbReference>
<evidence type="ECO:0000256" key="1">
    <source>
        <dbReference type="SAM" id="Phobius"/>
    </source>
</evidence>
<dbReference type="InterPro" id="IPR058627">
    <property type="entry name" value="MdtA-like_C"/>
</dbReference>
<dbReference type="GO" id="GO:1990281">
    <property type="term" value="C:efflux pump complex"/>
    <property type="evidence" value="ECO:0007669"/>
    <property type="project" value="TreeGrafter"/>
</dbReference>
<keyword evidence="4" id="KW-1185">Reference proteome</keyword>
<keyword evidence="1" id="KW-1133">Transmembrane helix</keyword>
<keyword evidence="1" id="KW-0812">Transmembrane</keyword>
<keyword evidence="1" id="KW-0472">Membrane</keyword>
<dbReference type="STRING" id="1075417.SAMN05421823_102603"/>
<dbReference type="AlphaFoldDB" id="A0A1G9BFM3"/>
<gene>
    <name evidence="3" type="ORF">SAMN05421823_102603</name>
</gene>
<dbReference type="Gene3D" id="2.40.50.100">
    <property type="match status" value="1"/>
</dbReference>
<reference evidence="3 4" key="1">
    <citation type="submission" date="2016-10" db="EMBL/GenBank/DDBJ databases">
        <authorList>
            <person name="de Groot N.N."/>
        </authorList>
    </citation>
    <scope>NUCLEOTIDE SEQUENCE [LARGE SCALE GENOMIC DNA]</scope>
    <source>
        <strain evidence="3 4">DSM 25186</strain>
    </source>
</reference>
<feature type="transmembrane region" description="Helical" evidence="1">
    <location>
        <begin position="20"/>
        <end position="37"/>
    </location>
</feature>
<dbReference type="Proteomes" id="UP000198510">
    <property type="component" value="Unassembled WGS sequence"/>
</dbReference>
<dbReference type="Pfam" id="PF25967">
    <property type="entry name" value="RND-MFP_C"/>
    <property type="match status" value="1"/>
</dbReference>
<feature type="domain" description="Multidrug resistance protein MdtA-like C-terminal permuted SH3" evidence="2">
    <location>
        <begin position="346"/>
        <end position="404"/>
    </location>
</feature>
<evidence type="ECO:0000313" key="3">
    <source>
        <dbReference type="EMBL" id="SDK38319.1"/>
    </source>
</evidence>
<dbReference type="SUPFAM" id="SSF111369">
    <property type="entry name" value="HlyD-like secretion proteins"/>
    <property type="match status" value="1"/>
</dbReference>
<dbReference type="GO" id="GO:0015562">
    <property type="term" value="F:efflux transmembrane transporter activity"/>
    <property type="evidence" value="ECO:0007669"/>
    <property type="project" value="TreeGrafter"/>
</dbReference>
<evidence type="ECO:0000313" key="4">
    <source>
        <dbReference type="Proteomes" id="UP000198510"/>
    </source>
</evidence>
<dbReference type="EMBL" id="FNFO01000002">
    <property type="protein sequence ID" value="SDK38319.1"/>
    <property type="molecule type" value="Genomic_DNA"/>
</dbReference>
<dbReference type="PANTHER" id="PTHR30469">
    <property type="entry name" value="MULTIDRUG RESISTANCE PROTEIN MDTA"/>
    <property type="match status" value="1"/>
</dbReference>
<name>A0A1G9BFM3_9BACT</name>
<sequence length="417" mass="48017">MGMDRKIERKKWTTKKIAGIAAIALVVSFILYGFLFADKRSKLNVDREKITIATVREDNFQENIAVSGTVQPIRTVYMDAVEGGIIKKLHRESGAMVKPGDTILTLTNSNLELNVMNQRANLYEQLNNLRNTRLLLEQNSFNLRDQLAQIDYQIQLWKPQYERFQQLFDKKMISKREFEEVAEQYKYNVERKKIVYASYRQDSIARQLQNYQINQQEDRMQNSLEAVEHVLDNLIVRAPSQGQLAMPDLQIGQSITTGERLGQVDIIDNFKVRVRIDELYLPRINTGQQGTFSFAGDSYRLEITKIYPTIAEGRFEVDMEFIGDQPQGIKRGQTVRLRLALSNEKQAVLLPIGGFYKDTGGNWVYVLNDDGNAEKRNIRLGQKNTENFEVLEGLQPGERVITSSYENFGDKEVLVLK</sequence>
<organism evidence="3 4">
    <name type="scientific">Catalinimonas alkaloidigena</name>
    <dbReference type="NCBI Taxonomy" id="1075417"/>
    <lineage>
        <taxon>Bacteria</taxon>
        <taxon>Pseudomonadati</taxon>
        <taxon>Bacteroidota</taxon>
        <taxon>Cytophagia</taxon>
        <taxon>Cytophagales</taxon>
        <taxon>Catalimonadaceae</taxon>
        <taxon>Catalinimonas</taxon>
    </lineage>
</organism>
<proteinExistence type="predicted"/>
<evidence type="ECO:0000259" key="2">
    <source>
        <dbReference type="Pfam" id="PF25967"/>
    </source>
</evidence>
<dbReference type="Gene3D" id="1.10.287.470">
    <property type="entry name" value="Helix hairpin bin"/>
    <property type="match status" value="1"/>
</dbReference>
<dbReference type="PANTHER" id="PTHR30469:SF33">
    <property type="entry name" value="SLR1207 PROTEIN"/>
    <property type="match status" value="1"/>
</dbReference>